<reference evidence="3" key="2">
    <citation type="submission" date="2017-12" db="EMBL/GenBank/DDBJ databases">
        <title>Genome sequence of the Bar-tailed Godwit (Limosa lapponica baueri).</title>
        <authorList>
            <person name="Lima N.C.B."/>
            <person name="Parody-Merino A.M."/>
            <person name="Battley P.F."/>
            <person name="Fidler A.E."/>
            <person name="Prosdocimi F."/>
        </authorList>
    </citation>
    <scope>NUCLEOTIDE SEQUENCE [LARGE SCALE GENOMIC DNA]</scope>
</reference>
<evidence type="ECO:0000313" key="2">
    <source>
        <dbReference type="EMBL" id="PKU45490.1"/>
    </source>
</evidence>
<accession>A0A2I0UHJ3</accession>
<evidence type="ECO:0000256" key="1">
    <source>
        <dbReference type="SAM" id="MobiDB-lite"/>
    </source>
</evidence>
<dbReference type="EMBL" id="KZ505757">
    <property type="protein sequence ID" value="PKU45490.1"/>
    <property type="molecule type" value="Genomic_DNA"/>
</dbReference>
<proteinExistence type="predicted"/>
<sequence>MVQQQVTMAAHAHLQILADRALKAETTEKHGIKVTLRVRDTSPQAIKQEDVMQQSPHVPVHLVKQTGMHRPRSGQRDWAVEVPGVDAADPAGVLGTTSSRQARLEERAKGTRCITGHQSKSNPDRSRCG</sequence>
<evidence type="ECO:0000313" key="3">
    <source>
        <dbReference type="Proteomes" id="UP000233556"/>
    </source>
</evidence>
<protein>
    <submittedName>
        <fullName evidence="2">Uncharacterized protein</fullName>
    </submittedName>
</protein>
<name>A0A2I0UHJ3_LIMLA</name>
<feature type="region of interest" description="Disordered" evidence="1">
    <location>
        <begin position="87"/>
        <end position="129"/>
    </location>
</feature>
<dbReference type="AlphaFoldDB" id="A0A2I0UHJ3"/>
<gene>
    <name evidence="2" type="ORF">llap_4209</name>
</gene>
<organism evidence="2 3">
    <name type="scientific">Limosa lapponica baueri</name>
    <dbReference type="NCBI Taxonomy" id="1758121"/>
    <lineage>
        <taxon>Eukaryota</taxon>
        <taxon>Metazoa</taxon>
        <taxon>Chordata</taxon>
        <taxon>Craniata</taxon>
        <taxon>Vertebrata</taxon>
        <taxon>Euteleostomi</taxon>
        <taxon>Archelosauria</taxon>
        <taxon>Archosauria</taxon>
        <taxon>Dinosauria</taxon>
        <taxon>Saurischia</taxon>
        <taxon>Theropoda</taxon>
        <taxon>Coelurosauria</taxon>
        <taxon>Aves</taxon>
        <taxon>Neognathae</taxon>
        <taxon>Neoaves</taxon>
        <taxon>Charadriiformes</taxon>
        <taxon>Scolopacidae</taxon>
        <taxon>Limosa</taxon>
    </lineage>
</organism>
<reference evidence="3" key="1">
    <citation type="submission" date="2017-11" db="EMBL/GenBank/DDBJ databases">
        <authorList>
            <person name="Lima N.C."/>
            <person name="Parody-Merino A.M."/>
            <person name="Battley P.F."/>
            <person name="Fidler A.E."/>
            <person name="Prosdocimi F."/>
        </authorList>
    </citation>
    <scope>NUCLEOTIDE SEQUENCE [LARGE SCALE GENOMIC DNA]</scope>
</reference>
<keyword evidence="3" id="KW-1185">Reference proteome</keyword>
<dbReference type="Proteomes" id="UP000233556">
    <property type="component" value="Unassembled WGS sequence"/>
</dbReference>